<dbReference type="Pfam" id="PF00534">
    <property type="entry name" value="Glycos_transf_1"/>
    <property type="match status" value="1"/>
</dbReference>
<dbReference type="EMBL" id="DVFV01000098">
    <property type="protein sequence ID" value="HIQ91095.1"/>
    <property type="molecule type" value="Genomic_DNA"/>
</dbReference>
<dbReference type="Proteomes" id="UP000886786">
    <property type="component" value="Unassembled WGS sequence"/>
</dbReference>
<reference evidence="2" key="1">
    <citation type="submission" date="2020-10" db="EMBL/GenBank/DDBJ databases">
        <authorList>
            <person name="Gilroy R."/>
        </authorList>
    </citation>
    <scope>NUCLEOTIDE SEQUENCE</scope>
    <source>
        <strain evidence="2">CHK147-3167</strain>
    </source>
</reference>
<reference evidence="2" key="2">
    <citation type="journal article" date="2021" name="PeerJ">
        <title>Extensive microbial diversity within the chicken gut microbiome revealed by metagenomics and culture.</title>
        <authorList>
            <person name="Gilroy R."/>
            <person name="Ravi A."/>
            <person name="Getino M."/>
            <person name="Pursley I."/>
            <person name="Horton D.L."/>
            <person name="Alikhan N.F."/>
            <person name="Baker D."/>
            <person name="Gharbi K."/>
            <person name="Hall N."/>
            <person name="Watson M."/>
            <person name="Adriaenssens E.M."/>
            <person name="Foster-Nyarko E."/>
            <person name="Jarju S."/>
            <person name="Secka A."/>
            <person name="Antonio M."/>
            <person name="Oren A."/>
            <person name="Chaudhuri R.R."/>
            <person name="La Ragione R."/>
            <person name="Hildebrand F."/>
            <person name="Pallen M.J."/>
        </authorList>
    </citation>
    <scope>NUCLEOTIDE SEQUENCE</scope>
    <source>
        <strain evidence="2">CHK147-3167</strain>
    </source>
</reference>
<dbReference type="GO" id="GO:0016757">
    <property type="term" value="F:glycosyltransferase activity"/>
    <property type="evidence" value="ECO:0007669"/>
    <property type="project" value="InterPro"/>
</dbReference>
<sequence length="420" mass="48311">MRLLINLCGHDGIVSHYAGVGTIVKRYIYTFDYLLNNKDIDYHINLFTPEYNDSSFGYSHHTKKTHQSMKNVSIYELSNGTNASLGYGTPDNWKILSNNTAQIINKINFANYDMVLTIANDTPFAGLLEMIKDANNHKKIWIPHSTGRIHKVDSSIENSDLILNDRIKWEEEAIKYINMTFNCYLGATGHYIADHLVSEYGLDSNKILNITNGEILSKPTEYEETDECIHLFEKVKKYDHIILSFARAEKYKNLEATMLLGKTMGIKPVVIAQGYFKGQPIIKDYENLAKETDTLLFVDAPFNFPQYIIKHFNKEMILLVPSQKEIMGLTVNEIRRMNRSNVLIVANNIDGIKEQVNDEYDGILVDLNDIEDSKNKVLNNFNLKTIKELNEHAQNTLINDYNFEVNCSNFLKELLGEYYE</sequence>
<name>A0A9D1CZE5_9FIRM</name>
<dbReference type="InterPro" id="IPR001296">
    <property type="entry name" value="Glyco_trans_1"/>
</dbReference>
<dbReference type="AlphaFoldDB" id="A0A9D1CZE5"/>
<accession>A0A9D1CZE5</accession>
<gene>
    <name evidence="2" type="ORF">IAB27_05690</name>
</gene>
<evidence type="ECO:0000259" key="1">
    <source>
        <dbReference type="Pfam" id="PF00534"/>
    </source>
</evidence>
<protein>
    <submittedName>
        <fullName evidence="2">Glycosyltransferase</fullName>
    </submittedName>
</protein>
<dbReference type="Gene3D" id="3.40.50.2000">
    <property type="entry name" value="Glycogen Phosphorylase B"/>
    <property type="match status" value="2"/>
</dbReference>
<dbReference type="SUPFAM" id="SSF53756">
    <property type="entry name" value="UDP-Glycosyltransferase/glycogen phosphorylase"/>
    <property type="match status" value="1"/>
</dbReference>
<evidence type="ECO:0000313" key="3">
    <source>
        <dbReference type="Proteomes" id="UP000886786"/>
    </source>
</evidence>
<comment type="caution">
    <text evidence="2">The sequence shown here is derived from an EMBL/GenBank/DDBJ whole genome shotgun (WGS) entry which is preliminary data.</text>
</comment>
<organism evidence="2 3">
    <name type="scientific">Candidatus Coprosoma intestinipullorum</name>
    <dbReference type="NCBI Taxonomy" id="2840752"/>
    <lineage>
        <taxon>Bacteria</taxon>
        <taxon>Bacillati</taxon>
        <taxon>Bacillota</taxon>
        <taxon>Bacillota incertae sedis</taxon>
        <taxon>Candidatus Coprosoma</taxon>
    </lineage>
</organism>
<proteinExistence type="predicted"/>
<evidence type="ECO:0000313" key="2">
    <source>
        <dbReference type="EMBL" id="HIQ91095.1"/>
    </source>
</evidence>
<feature type="domain" description="Glycosyl transferase family 1" evidence="1">
    <location>
        <begin position="237"/>
        <end position="379"/>
    </location>
</feature>